<reference evidence="1" key="1">
    <citation type="submission" date="2019-04" db="EMBL/GenBank/DDBJ databases">
        <title>Evolution of Biomass-Degrading Anaerobic Consortia Revealed by Metagenomics.</title>
        <authorList>
            <person name="Peng X."/>
        </authorList>
    </citation>
    <scope>NUCLEOTIDE SEQUENCE</scope>
    <source>
        <strain evidence="1">SIG140</strain>
    </source>
</reference>
<dbReference type="AlphaFoldDB" id="A0A9D5NXB0"/>
<evidence type="ECO:0000313" key="1">
    <source>
        <dbReference type="EMBL" id="MBE6269333.1"/>
    </source>
</evidence>
<protein>
    <submittedName>
        <fullName evidence="1">Uncharacterized protein</fullName>
    </submittedName>
</protein>
<accession>A0A9D5NXB0</accession>
<dbReference type="InterPro" id="IPR036388">
    <property type="entry name" value="WH-like_DNA-bd_sf"/>
</dbReference>
<dbReference type="InterPro" id="IPR013324">
    <property type="entry name" value="RNA_pol_sigma_r3/r4-like"/>
</dbReference>
<comment type="caution">
    <text evidence="1">The sequence shown here is derived from an EMBL/GenBank/DDBJ whole genome shotgun (WGS) entry which is preliminary data.</text>
</comment>
<name>A0A9D5NXB0_XYLRU</name>
<dbReference type="Gene3D" id="1.10.10.10">
    <property type="entry name" value="Winged helix-like DNA-binding domain superfamily/Winged helix DNA-binding domain"/>
    <property type="match status" value="1"/>
</dbReference>
<sequence length="119" mass="13890">MDITELHDEENLLVQLQDRWENYGSLDAIVDTHDPFTFEGAPRFELSEKIDSLLSHALTEDENLLLRQTLGMGCKQRSVKSLAQQMGTTQKAIQKKLVMIIEKLRYHDDSIQLWKYLNR</sequence>
<organism evidence="1 2">
    <name type="scientific">Xylanibacter ruminicola</name>
    <name type="common">Prevotella ruminicola</name>
    <dbReference type="NCBI Taxonomy" id="839"/>
    <lineage>
        <taxon>Bacteria</taxon>
        <taxon>Pseudomonadati</taxon>
        <taxon>Bacteroidota</taxon>
        <taxon>Bacteroidia</taxon>
        <taxon>Bacteroidales</taxon>
        <taxon>Prevotellaceae</taxon>
        <taxon>Xylanibacter</taxon>
    </lineage>
</organism>
<dbReference type="EMBL" id="SUYC01000001">
    <property type="protein sequence ID" value="MBE6269333.1"/>
    <property type="molecule type" value="Genomic_DNA"/>
</dbReference>
<evidence type="ECO:0000313" key="2">
    <source>
        <dbReference type="Proteomes" id="UP000806522"/>
    </source>
</evidence>
<proteinExistence type="predicted"/>
<dbReference type="Proteomes" id="UP000806522">
    <property type="component" value="Unassembled WGS sequence"/>
</dbReference>
<dbReference type="SUPFAM" id="SSF88659">
    <property type="entry name" value="Sigma3 and sigma4 domains of RNA polymerase sigma factors"/>
    <property type="match status" value="1"/>
</dbReference>
<gene>
    <name evidence="1" type="ORF">E7101_00015</name>
</gene>